<evidence type="ECO:0000313" key="1">
    <source>
        <dbReference type="EMBL" id="KAA6403690.1"/>
    </source>
</evidence>
<dbReference type="AlphaFoldDB" id="A0A5J4X964"/>
<dbReference type="EMBL" id="SNRW01000072">
    <property type="protein sequence ID" value="KAA6403690.1"/>
    <property type="molecule type" value="Genomic_DNA"/>
</dbReference>
<reference evidence="1 2" key="1">
    <citation type="submission" date="2019-03" db="EMBL/GenBank/DDBJ databases">
        <title>Single cell metagenomics reveals metabolic interactions within the superorganism composed of flagellate Streblomastix strix and complex community of Bacteroidetes bacteria on its surface.</title>
        <authorList>
            <person name="Treitli S.C."/>
            <person name="Kolisko M."/>
            <person name="Husnik F."/>
            <person name="Keeling P."/>
            <person name="Hampl V."/>
        </authorList>
    </citation>
    <scope>NUCLEOTIDE SEQUENCE [LARGE SCALE GENOMIC DNA]</scope>
    <source>
        <strain evidence="1">ST1C</strain>
    </source>
</reference>
<protein>
    <submittedName>
        <fullName evidence="1">Uncharacterized protein</fullName>
    </submittedName>
</protein>
<evidence type="ECO:0000313" key="2">
    <source>
        <dbReference type="Proteomes" id="UP000324800"/>
    </source>
</evidence>
<accession>A0A5J4X964</accession>
<sequence>MINVSHSPLTRDFTKVEHLTSSSNLKLKVVWNLDFLLQCITNNSFTSSNDAQIAAMALLVADAAIRMTELCRFKQQNITFSDSVLNLETEICKNGKIVQETN</sequence>
<name>A0A5J4X964_9EUKA</name>
<gene>
    <name evidence="1" type="ORF">EZS28_000776</name>
</gene>
<dbReference type="Proteomes" id="UP000324800">
    <property type="component" value="Unassembled WGS sequence"/>
</dbReference>
<comment type="caution">
    <text evidence="1">The sequence shown here is derived from an EMBL/GenBank/DDBJ whole genome shotgun (WGS) entry which is preliminary data.</text>
</comment>
<proteinExistence type="predicted"/>
<organism evidence="1 2">
    <name type="scientific">Streblomastix strix</name>
    <dbReference type="NCBI Taxonomy" id="222440"/>
    <lineage>
        <taxon>Eukaryota</taxon>
        <taxon>Metamonada</taxon>
        <taxon>Preaxostyla</taxon>
        <taxon>Oxymonadida</taxon>
        <taxon>Streblomastigidae</taxon>
        <taxon>Streblomastix</taxon>
    </lineage>
</organism>